<evidence type="ECO:0000256" key="5">
    <source>
        <dbReference type="ARBA" id="ARBA00022777"/>
    </source>
</evidence>
<comment type="catalytic activity">
    <reaction evidence="8">
        <text>L-seryl-[protein] + ATP = O-phospho-L-seryl-[protein] + ADP + H(+)</text>
        <dbReference type="Rhea" id="RHEA:17989"/>
        <dbReference type="Rhea" id="RHEA-COMP:9863"/>
        <dbReference type="Rhea" id="RHEA-COMP:11604"/>
        <dbReference type="ChEBI" id="CHEBI:15378"/>
        <dbReference type="ChEBI" id="CHEBI:29999"/>
        <dbReference type="ChEBI" id="CHEBI:30616"/>
        <dbReference type="ChEBI" id="CHEBI:83421"/>
        <dbReference type="ChEBI" id="CHEBI:456216"/>
        <dbReference type="EC" id="2.7.11.1"/>
    </reaction>
</comment>
<evidence type="ECO:0000256" key="2">
    <source>
        <dbReference type="ARBA" id="ARBA00022527"/>
    </source>
</evidence>
<accession>A0ABS8UM68</accession>
<comment type="catalytic activity">
    <reaction evidence="7">
        <text>L-threonyl-[protein] + ATP = O-phospho-L-threonyl-[protein] + ADP + H(+)</text>
        <dbReference type="Rhea" id="RHEA:46608"/>
        <dbReference type="Rhea" id="RHEA-COMP:11060"/>
        <dbReference type="Rhea" id="RHEA-COMP:11605"/>
        <dbReference type="ChEBI" id="CHEBI:15378"/>
        <dbReference type="ChEBI" id="CHEBI:30013"/>
        <dbReference type="ChEBI" id="CHEBI:30616"/>
        <dbReference type="ChEBI" id="CHEBI:61977"/>
        <dbReference type="ChEBI" id="CHEBI:456216"/>
        <dbReference type="EC" id="2.7.11.1"/>
    </reaction>
</comment>
<evidence type="ECO:0000256" key="3">
    <source>
        <dbReference type="ARBA" id="ARBA00022679"/>
    </source>
</evidence>
<keyword evidence="10" id="KW-1185">Reference proteome</keyword>
<evidence type="ECO:0000256" key="6">
    <source>
        <dbReference type="ARBA" id="ARBA00022840"/>
    </source>
</evidence>
<proteinExistence type="predicted"/>
<dbReference type="Gene3D" id="3.30.200.20">
    <property type="entry name" value="Phosphorylase Kinase, domain 1"/>
    <property type="match status" value="1"/>
</dbReference>
<organism evidence="9 10">
    <name type="scientific">Datura stramonium</name>
    <name type="common">Jimsonweed</name>
    <name type="synonym">Common thornapple</name>
    <dbReference type="NCBI Taxonomy" id="4076"/>
    <lineage>
        <taxon>Eukaryota</taxon>
        <taxon>Viridiplantae</taxon>
        <taxon>Streptophyta</taxon>
        <taxon>Embryophyta</taxon>
        <taxon>Tracheophyta</taxon>
        <taxon>Spermatophyta</taxon>
        <taxon>Magnoliopsida</taxon>
        <taxon>eudicotyledons</taxon>
        <taxon>Gunneridae</taxon>
        <taxon>Pentapetalae</taxon>
        <taxon>asterids</taxon>
        <taxon>lamiids</taxon>
        <taxon>Solanales</taxon>
        <taxon>Solanaceae</taxon>
        <taxon>Solanoideae</taxon>
        <taxon>Datureae</taxon>
        <taxon>Datura</taxon>
    </lineage>
</organism>
<dbReference type="Proteomes" id="UP000823775">
    <property type="component" value="Unassembled WGS sequence"/>
</dbReference>
<comment type="caution">
    <text evidence="9">The sequence shown here is derived from an EMBL/GenBank/DDBJ whole genome shotgun (WGS) entry which is preliminary data.</text>
</comment>
<dbReference type="SUPFAM" id="SSF56112">
    <property type="entry name" value="Protein kinase-like (PK-like)"/>
    <property type="match status" value="1"/>
</dbReference>
<dbReference type="EC" id="2.7.11.1" evidence="1"/>
<gene>
    <name evidence="9" type="ORF">HAX54_017422</name>
</gene>
<protein>
    <recommendedName>
        <fullName evidence="1">non-specific serine/threonine protein kinase</fullName>
        <ecNumber evidence="1">2.7.11.1</ecNumber>
    </recommendedName>
</protein>
<evidence type="ECO:0000256" key="7">
    <source>
        <dbReference type="ARBA" id="ARBA00047899"/>
    </source>
</evidence>
<dbReference type="InterPro" id="IPR011009">
    <property type="entry name" value="Kinase-like_dom_sf"/>
</dbReference>
<dbReference type="EMBL" id="JACEIK010002154">
    <property type="protein sequence ID" value="MCD9559463.1"/>
    <property type="molecule type" value="Genomic_DNA"/>
</dbReference>
<keyword evidence="2" id="KW-0723">Serine/threonine-protein kinase</keyword>
<sequence length="122" mass="14156">MAEARDLIEKLLVKDPRRRLGCARGATDIKRHPFFAGMKWPLIRTYRPPEVRGLTIKRTKSKAHVTAVSSSLSSTSTSSSPRRRRCWWKRLGCLMRIKGSKYNLNSNHNYYCHTNHKVRKCA</sequence>
<dbReference type="PANTHER" id="PTHR45637">
    <property type="entry name" value="FLIPPASE KINASE 1-RELATED"/>
    <property type="match status" value="1"/>
</dbReference>
<evidence type="ECO:0000313" key="9">
    <source>
        <dbReference type="EMBL" id="MCD9559463.1"/>
    </source>
</evidence>
<name>A0ABS8UM68_DATST</name>
<evidence type="ECO:0000256" key="4">
    <source>
        <dbReference type="ARBA" id="ARBA00022741"/>
    </source>
</evidence>
<evidence type="ECO:0000313" key="10">
    <source>
        <dbReference type="Proteomes" id="UP000823775"/>
    </source>
</evidence>
<reference evidence="9 10" key="1">
    <citation type="journal article" date="2021" name="BMC Genomics">
        <title>Datura genome reveals duplications of psychoactive alkaloid biosynthetic genes and high mutation rate following tissue culture.</title>
        <authorList>
            <person name="Rajewski A."/>
            <person name="Carter-House D."/>
            <person name="Stajich J."/>
            <person name="Litt A."/>
        </authorList>
    </citation>
    <scope>NUCLEOTIDE SEQUENCE [LARGE SCALE GENOMIC DNA]</scope>
    <source>
        <strain evidence="9">AR-01</strain>
    </source>
</reference>
<evidence type="ECO:0000256" key="8">
    <source>
        <dbReference type="ARBA" id="ARBA00048679"/>
    </source>
</evidence>
<keyword evidence="6" id="KW-0067">ATP-binding</keyword>
<keyword evidence="5" id="KW-0418">Kinase</keyword>
<evidence type="ECO:0000256" key="1">
    <source>
        <dbReference type="ARBA" id="ARBA00012513"/>
    </source>
</evidence>
<keyword evidence="3" id="KW-0808">Transferase</keyword>
<keyword evidence="4" id="KW-0547">Nucleotide-binding</keyword>
<dbReference type="Gene3D" id="1.10.510.10">
    <property type="entry name" value="Transferase(Phosphotransferase) domain 1"/>
    <property type="match status" value="1"/>
</dbReference>